<organism evidence="16 17">
    <name type="scientific">Oldenlandia corymbosa var. corymbosa</name>
    <dbReference type="NCBI Taxonomy" id="529605"/>
    <lineage>
        <taxon>Eukaryota</taxon>
        <taxon>Viridiplantae</taxon>
        <taxon>Streptophyta</taxon>
        <taxon>Embryophyta</taxon>
        <taxon>Tracheophyta</taxon>
        <taxon>Spermatophyta</taxon>
        <taxon>Magnoliopsida</taxon>
        <taxon>eudicotyledons</taxon>
        <taxon>Gunneridae</taxon>
        <taxon>Pentapetalae</taxon>
        <taxon>asterids</taxon>
        <taxon>lamiids</taxon>
        <taxon>Gentianales</taxon>
        <taxon>Rubiaceae</taxon>
        <taxon>Rubioideae</taxon>
        <taxon>Spermacoceae</taxon>
        <taxon>Hedyotis-Oldenlandia complex</taxon>
        <taxon>Oldenlandia</taxon>
    </lineage>
</organism>
<comment type="function">
    <text evidence="2">Catalytic subunit of the ferredoxin-thioredoxin reductase (FTR), which catalyzes the two-electron reduction of thioredoxins by the electrons provided by reduced ferredoxin.</text>
</comment>
<dbReference type="InterPro" id="IPR036644">
    <property type="entry name" value="FTR_bsu_sf"/>
</dbReference>
<evidence type="ECO:0000256" key="4">
    <source>
        <dbReference type="ARBA" id="ARBA00012358"/>
    </source>
</evidence>
<keyword evidence="7" id="KW-0479">Metal-binding</keyword>
<keyword evidence="12" id="KW-0676">Redox-active center</keyword>
<keyword evidence="6" id="KW-0004">4Fe-4S</keyword>
<evidence type="ECO:0000256" key="3">
    <source>
        <dbReference type="ARBA" id="ARBA00007941"/>
    </source>
</evidence>
<dbReference type="EC" id="1.8.7.2" evidence="4"/>
<keyword evidence="17" id="KW-1185">Reference proteome</keyword>
<proteinExistence type="inferred from homology"/>
<dbReference type="GO" id="GO:0051539">
    <property type="term" value="F:4 iron, 4 sulfur cluster binding"/>
    <property type="evidence" value="ECO:0007669"/>
    <property type="project" value="UniProtKB-KW"/>
</dbReference>
<evidence type="ECO:0000256" key="2">
    <source>
        <dbReference type="ARBA" id="ARBA00003945"/>
    </source>
</evidence>
<evidence type="ECO:0000256" key="7">
    <source>
        <dbReference type="ARBA" id="ARBA00022723"/>
    </source>
</evidence>
<dbReference type="GO" id="GO:0103012">
    <property type="term" value="F:ferredoxin-thioredoxin reductase activity"/>
    <property type="evidence" value="ECO:0007669"/>
    <property type="project" value="UniProtKB-EC"/>
</dbReference>
<evidence type="ECO:0000256" key="11">
    <source>
        <dbReference type="ARBA" id="ARBA00023157"/>
    </source>
</evidence>
<keyword evidence="11" id="KW-1015">Disulfide bond</keyword>
<keyword evidence="10" id="KW-0411">Iron-sulfur</keyword>
<evidence type="ECO:0000256" key="8">
    <source>
        <dbReference type="ARBA" id="ARBA00023002"/>
    </source>
</evidence>
<reference evidence="16" key="1">
    <citation type="submission" date="2023-03" db="EMBL/GenBank/DDBJ databases">
        <authorList>
            <person name="Julca I."/>
        </authorList>
    </citation>
    <scope>NUCLEOTIDE SEQUENCE</scope>
</reference>
<evidence type="ECO:0000256" key="13">
    <source>
        <dbReference type="ARBA" id="ARBA00026011"/>
    </source>
</evidence>
<dbReference type="GO" id="GO:0016730">
    <property type="term" value="F:oxidoreductase activity, acting on iron-sulfur proteins as donors"/>
    <property type="evidence" value="ECO:0007669"/>
    <property type="project" value="InterPro"/>
</dbReference>
<comment type="cofactor">
    <cofactor evidence="1">
        <name>[4Fe-4S] cluster</name>
        <dbReference type="ChEBI" id="CHEBI:49883"/>
    </cofactor>
</comment>
<comment type="similarity">
    <text evidence="3">Belongs to the ferredoxin thioredoxin reductase beta subunit family.</text>
</comment>
<evidence type="ECO:0000256" key="12">
    <source>
        <dbReference type="ARBA" id="ARBA00023284"/>
    </source>
</evidence>
<evidence type="ECO:0000256" key="1">
    <source>
        <dbReference type="ARBA" id="ARBA00001966"/>
    </source>
</evidence>
<dbReference type="PANTHER" id="PTHR35113">
    <property type="entry name" value="FERREDOXIN-THIOREDOXIN REDUCTASE CATALYTIC CHAIN, CHLOROPLASTIC"/>
    <property type="match status" value="1"/>
</dbReference>
<dbReference type="FunFam" id="3.90.460.10:FF:000001">
    <property type="entry name" value="Ferredoxin-thioredoxin reductase, catalytic chain"/>
    <property type="match status" value="1"/>
</dbReference>
<evidence type="ECO:0000256" key="6">
    <source>
        <dbReference type="ARBA" id="ARBA00022485"/>
    </source>
</evidence>
<gene>
    <name evidence="16" type="ORF">OLC1_LOCUS18598</name>
</gene>
<name>A0AAV1DTT3_OLDCO</name>
<evidence type="ECO:0000313" key="17">
    <source>
        <dbReference type="Proteomes" id="UP001161247"/>
    </source>
</evidence>
<protein>
    <recommendedName>
        <fullName evidence="5">Ferredoxin-thioredoxin reductase catalytic chain, chloroplastic</fullName>
        <ecNumber evidence="4">1.8.7.2</ecNumber>
    </recommendedName>
    <alternativeName>
        <fullName evidence="14">Ferredoxin-thioredoxin reductase subunit B</fullName>
    </alternativeName>
</protein>
<comment type="catalytic activity">
    <reaction evidence="15">
        <text>[thioredoxin]-disulfide + 2 reduced [2Fe-2S]-[ferredoxin] + 2 H(+) = [thioredoxin]-dithiol + 2 oxidized [2Fe-2S]-[ferredoxin]</text>
        <dbReference type="Rhea" id="RHEA:42336"/>
        <dbReference type="Rhea" id="RHEA-COMP:10000"/>
        <dbReference type="Rhea" id="RHEA-COMP:10001"/>
        <dbReference type="Rhea" id="RHEA-COMP:10698"/>
        <dbReference type="Rhea" id="RHEA-COMP:10700"/>
        <dbReference type="ChEBI" id="CHEBI:15378"/>
        <dbReference type="ChEBI" id="CHEBI:29950"/>
        <dbReference type="ChEBI" id="CHEBI:33737"/>
        <dbReference type="ChEBI" id="CHEBI:33738"/>
        <dbReference type="ChEBI" id="CHEBI:50058"/>
        <dbReference type="EC" id="1.8.7.2"/>
    </reaction>
</comment>
<evidence type="ECO:0000256" key="9">
    <source>
        <dbReference type="ARBA" id="ARBA00023004"/>
    </source>
</evidence>
<dbReference type="PANTHER" id="PTHR35113:SF1">
    <property type="entry name" value="FERREDOXIN-THIOREDOXIN REDUCTASE CATALYTIC CHAIN, CHLOROPLASTIC"/>
    <property type="match status" value="1"/>
</dbReference>
<evidence type="ECO:0000256" key="14">
    <source>
        <dbReference type="ARBA" id="ARBA00030295"/>
    </source>
</evidence>
<dbReference type="InterPro" id="IPR004209">
    <property type="entry name" value="FTR_bsu"/>
</dbReference>
<accession>A0AAV1DTT3</accession>
<evidence type="ECO:0000256" key="5">
    <source>
        <dbReference type="ARBA" id="ARBA00018993"/>
    </source>
</evidence>
<keyword evidence="8" id="KW-0560">Oxidoreductase</keyword>
<sequence>MTSLQASTSYAVGFAVSSFPATTPSRPSRKRFVTLAKVEPSEKSVEVMRKFSEQYARRSGTYFCVDKGVTSVVIKGLAEHRDTIGAPLCPCRHYDDKAAEVQQGFWNCPCVPMRERKECHCMLFLTPDNDFAGKDQVTNLCIIFPFWDHKLPSVYFSFCSVVPCISWF</sequence>
<comment type="subunit">
    <text evidence="13">Heterodimer of subunit A (variable subunit) and subunit B (catalytic subunit). Heterodimeric FTR forms a complex with ferredoxin and thioredoxin.</text>
</comment>
<dbReference type="SUPFAM" id="SSF57662">
    <property type="entry name" value="Ferredoxin thioredoxin reductase (FTR), catalytic beta chain"/>
    <property type="match status" value="1"/>
</dbReference>
<dbReference type="Gene3D" id="3.90.460.10">
    <property type="entry name" value="Ferredoxin thioredoxin reductase catalytic beta subunit"/>
    <property type="match status" value="1"/>
</dbReference>
<evidence type="ECO:0000313" key="16">
    <source>
        <dbReference type="EMBL" id="CAI9111094.1"/>
    </source>
</evidence>
<dbReference type="GO" id="GO:0046872">
    <property type="term" value="F:metal ion binding"/>
    <property type="evidence" value="ECO:0007669"/>
    <property type="project" value="UniProtKB-KW"/>
</dbReference>
<dbReference type="AlphaFoldDB" id="A0AAV1DTT3"/>
<evidence type="ECO:0000256" key="10">
    <source>
        <dbReference type="ARBA" id="ARBA00023014"/>
    </source>
</evidence>
<evidence type="ECO:0000256" key="15">
    <source>
        <dbReference type="ARBA" id="ARBA00048150"/>
    </source>
</evidence>
<dbReference type="EMBL" id="OX459123">
    <property type="protein sequence ID" value="CAI9111094.1"/>
    <property type="molecule type" value="Genomic_DNA"/>
</dbReference>
<dbReference type="Pfam" id="PF02943">
    <property type="entry name" value="FeThRed_B"/>
    <property type="match status" value="1"/>
</dbReference>
<dbReference type="Proteomes" id="UP001161247">
    <property type="component" value="Chromosome 6"/>
</dbReference>
<keyword evidence="9" id="KW-0408">Iron</keyword>